<dbReference type="Pfam" id="PF04117">
    <property type="entry name" value="Mpv17_PMP22"/>
    <property type="match status" value="1"/>
</dbReference>
<dbReference type="GO" id="GO:0016020">
    <property type="term" value="C:membrane"/>
    <property type="evidence" value="ECO:0007669"/>
    <property type="project" value="UniProtKB-SubCell"/>
</dbReference>
<evidence type="ECO:0008006" key="9">
    <source>
        <dbReference type="Google" id="ProtNLM"/>
    </source>
</evidence>
<evidence type="ECO:0000313" key="7">
    <source>
        <dbReference type="EnsemblMetazoa" id="GAUT016713-PA"/>
    </source>
</evidence>
<dbReference type="STRING" id="7395.A0A1A9UV66"/>
<keyword evidence="5 6" id="KW-0472">Membrane</keyword>
<feature type="transmembrane region" description="Helical" evidence="6">
    <location>
        <begin position="154"/>
        <end position="173"/>
    </location>
</feature>
<comment type="subcellular location">
    <subcellularLocation>
        <location evidence="1">Membrane</location>
        <topology evidence="1">Multi-pass membrane protein</topology>
    </subcellularLocation>
</comment>
<dbReference type="GO" id="GO:0005739">
    <property type="term" value="C:mitochondrion"/>
    <property type="evidence" value="ECO:0007669"/>
    <property type="project" value="TreeGrafter"/>
</dbReference>
<feature type="transmembrane region" description="Helical" evidence="6">
    <location>
        <begin position="129"/>
        <end position="148"/>
    </location>
</feature>
<evidence type="ECO:0000256" key="6">
    <source>
        <dbReference type="RuleBase" id="RU363053"/>
    </source>
</evidence>
<keyword evidence="4 6" id="KW-1133">Transmembrane helix</keyword>
<name>A0A1A9UV66_GLOAU</name>
<dbReference type="PANTHER" id="PTHR11266:SF26">
    <property type="entry name" value="IP08061P"/>
    <property type="match status" value="1"/>
</dbReference>
<dbReference type="EnsemblMetazoa" id="GAUT016713-RA">
    <property type="protein sequence ID" value="GAUT016713-PA"/>
    <property type="gene ID" value="GAUT016713"/>
</dbReference>
<dbReference type="VEuPathDB" id="VectorBase:GAUT016713"/>
<evidence type="ECO:0000256" key="2">
    <source>
        <dbReference type="ARBA" id="ARBA00006824"/>
    </source>
</evidence>
<dbReference type="InterPro" id="IPR007248">
    <property type="entry name" value="Mpv17_PMP22"/>
</dbReference>
<organism evidence="7 8">
    <name type="scientific">Glossina austeni</name>
    <name type="common">Savannah tsetse fly</name>
    <dbReference type="NCBI Taxonomy" id="7395"/>
    <lineage>
        <taxon>Eukaryota</taxon>
        <taxon>Metazoa</taxon>
        <taxon>Ecdysozoa</taxon>
        <taxon>Arthropoda</taxon>
        <taxon>Hexapoda</taxon>
        <taxon>Insecta</taxon>
        <taxon>Pterygota</taxon>
        <taxon>Neoptera</taxon>
        <taxon>Endopterygota</taxon>
        <taxon>Diptera</taxon>
        <taxon>Brachycera</taxon>
        <taxon>Muscomorpha</taxon>
        <taxon>Hippoboscoidea</taxon>
        <taxon>Glossinidae</taxon>
        <taxon>Glossina</taxon>
    </lineage>
</organism>
<evidence type="ECO:0000256" key="3">
    <source>
        <dbReference type="ARBA" id="ARBA00022692"/>
    </source>
</evidence>
<dbReference type="PANTHER" id="PTHR11266">
    <property type="entry name" value="PEROXISOMAL MEMBRANE PROTEIN 2, PXMP2 MPV17"/>
    <property type="match status" value="1"/>
</dbReference>
<evidence type="ECO:0000256" key="5">
    <source>
        <dbReference type="ARBA" id="ARBA00023136"/>
    </source>
</evidence>
<evidence type="ECO:0000256" key="1">
    <source>
        <dbReference type="ARBA" id="ARBA00004141"/>
    </source>
</evidence>
<keyword evidence="8" id="KW-1185">Reference proteome</keyword>
<evidence type="ECO:0000313" key="8">
    <source>
        <dbReference type="Proteomes" id="UP000078200"/>
    </source>
</evidence>
<keyword evidence="3 6" id="KW-0812">Transmembrane</keyword>
<dbReference type="AlphaFoldDB" id="A0A1A9UV66"/>
<proteinExistence type="inferred from homology"/>
<reference evidence="7" key="1">
    <citation type="submission" date="2020-05" db="UniProtKB">
        <authorList>
            <consortium name="EnsemblMetazoa"/>
        </authorList>
    </citation>
    <scope>IDENTIFICATION</scope>
    <source>
        <strain evidence="7">TTRI</strain>
    </source>
</reference>
<sequence length="197" mass="23288">MLIKFANFTNRYRVIRGMISYGLLWPTGCLCEQTFVEKRTFQTYDWDKCLRYGLFGCFVLGPALYCWIRVANTMWPRADIGSALCKAYTEQVAYDPFAITGFLFFMTLTEKGKTIEDARREVSMKFFDAYKVGFIYWPIVQTYNFAFVRPKNQVVVSSIFSTLWTAFLSYVKYVELQRKDGKHHFDLKLHKILDFFE</sequence>
<evidence type="ECO:0000256" key="4">
    <source>
        <dbReference type="ARBA" id="ARBA00022989"/>
    </source>
</evidence>
<dbReference type="Proteomes" id="UP000078200">
    <property type="component" value="Unassembled WGS sequence"/>
</dbReference>
<feature type="transmembrane region" description="Helical" evidence="6">
    <location>
        <begin position="49"/>
        <end position="71"/>
    </location>
</feature>
<comment type="similarity">
    <text evidence="2 6">Belongs to the peroxisomal membrane protein PXMP2/4 family.</text>
</comment>
<feature type="transmembrane region" description="Helical" evidence="6">
    <location>
        <begin position="91"/>
        <end position="108"/>
    </location>
</feature>
<accession>A0A1A9UV66</accession>
<protein>
    <recommendedName>
        <fullName evidence="9">Mpv17-like protein</fullName>
    </recommendedName>
</protein>